<gene>
    <name evidence="15" type="primary">fut3</name>
    <name evidence="15" type="ORF">DFA_01672</name>
</gene>
<dbReference type="Proteomes" id="UP000007797">
    <property type="component" value="Unassembled WGS sequence"/>
</dbReference>
<dbReference type="PANTHER" id="PTHR11929:SF237">
    <property type="entry name" value="FUCOSYLTRANSFERASE"/>
    <property type="match status" value="1"/>
</dbReference>
<evidence type="ECO:0000256" key="11">
    <source>
        <dbReference type="RuleBase" id="RU003832"/>
    </source>
</evidence>
<dbReference type="OMA" id="ECEVECY"/>
<dbReference type="InterPro" id="IPR001503">
    <property type="entry name" value="Glyco_trans_10"/>
</dbReference>
<dbReference type="InterPro" id="IPR038577">
    <property type="entry name" value="GT10-like_C_sf"/>
</dbReference>
<evidence type="ECO:0000259" key="14">
    <source>
        <dbReference type="Pfam" id="PF17039"/>
    </source>
</evidence>
<keyword evidence="10" id="KW-0325">Glycoprotein</keyword>
<dbReference type="InterPro" id="IPR055270">
    <property type="entry name" value="Glyco_tran_10_C"/>
</dbReference>
<evidence type="ECO:0000256" key="3">
    <source>
        <dbReference type="ARBA" id="ARBA00008919"/>
    </source>
</evidence>
<evidence type="ECO:0000256" key="2">
    <source>
        <dbReference type="ARBA" id="ARBA00004922"/>
    </source>
</evidence>
<keyword evidence="7" id="KW-0735">Signal-anchor</keyword>
<dbReference type="EC" id="2.4.1.-" evidence="11"/>
<evidence type="ECO:0000256" key="8">
    <source>
        <dbReference type="ARBA" id="ARBA00022989"/>
    </source>
</evidence>
<organism evidence="15 16">
    <name type="scientific">Cavenderia fasciculata</name>
    <name type="common">Slime mold</name>
    <name type="synonym">Dictyostelium fasciculatum</name>
    <dbReference type="NCBI Taxonomy" id="261658"/>
    <lineage>
        <taxon>Eukaryota</taxon>
        <taxon>Amoebozoa</taxon>
        <taxon>Evosea</taxon>
        <taxon>Eumycetozoa</taxon>
        <taxon>Dictyostelia</taxon>
        <taxon>Acytosteliales</taxon>
        <taxon>Cavenderiaceae</taxon>
        <taxon>Cavenderia</taxon>
    </lineage>
</organism>
<keyword evidence="4 11" id="KW-0328">Glycosyltransferase</keyword>
<dbReference type="GO" id="GO:0046920">
    <property type="term" value="F:alpha-(1-&gt;3)-fucosyltransferase activity"/>
    <property type="evidence" value="ECO:0007669"/>
    <property type="project" value="TreeGrafter"/>
</dbReference>
<dbReference type="InterPro" id="IPR031481">
    <property type="entry name" value="Glyco_tran_10_N"/>
</dbReference>
<keyword evidence="16" id="KW-1185">Reference proteome</keyword>
<dbReference type="SUPFAM" id="SSF53756">
    <property type="entry name" value="UDP-Glycosyltransferase/glycogen phosphorylase"/>
    <property type="match status" value="1"/>
</dbReference>
<sequence>MHHNQTIIVAITLLLLVLLEYNNQVVESVYILNWNEKALWTGFGIHPFPLPNYVGQYITKKECEVECYYLGDRARLADADAVLFEPQQIGGWVRQYFDDPLTPFPQKEPHQKWINFGFEHDEYFPLASEKRFVQHMDINMTYRSSCNVPTTFACSWGQQYNGSVNDFYVTPKEFNVKRSAAVFMAENCCLGGASFRNIYLLEMMKYTKVESVGSCLHNYDIPVEETQKSIWTDLGKAMINKVRILGRYKFALTFENNNLTDYVSEKVYTALLSGALPVYMGAPNIYSYIPENSIVDTSKFSNPKQLADYLNYLTNNETAYQEYFAWKKKPLPQHLIEKYERCIFYTGECALCKHVDKLLKEDKLKLGNIVQYRVNYGEPNHVRHSMRALSLKNGTCMRLYQESKSHVIGDNGFTISFWIEPFHLGTSHIIEIGDTNYKCEIQTYRILKKTFIRLCVDGQCFASERPLRKKEWTHVGFVLTETKAIIYMNGKPDVEDLVGGGPKPSGLDLKVVSVGCDRPALAGHMDDLTIYKRALTEDEIGILMHKKLRGNEKDLILYLTFNDIDGPTDYSINHYSAKSQLADTVEITHRPLNLRCCDYKKN</sequence>
<dbReference type="PANTHER" id="PTHR11929">
    <property type="entry name" value="ALPHA- 1,3 -FUCOSYLTRANSFERASE"/>
    <property type="match status" value="1"/>
</dbReference>
<keyword evidence="11" id="KW-0333">Golgi apparatus</keyword>
<feature type="domain" description="Fucosyltransferase C-terminal" evidence="13">
    <location>
        <begin position="177"/>
        <end position="360"/>
    </location>
</feature>
<dbReference type="GeneID" id="14873178"/>
<evidence type="ECO:0000313" key="16">
    <source>
        <dbReference type="Proteomes" id="UP000007797"/>
    </source>
</evidence>
<comment type="subcellular location">
    <subcellularLocation>
        <location evidence="11">Golgi apparatus</location>
        <location evidence="11">Golgi stack membrane</location>
        <topology evidence="11">Single-pass type II membrane protein</topology>
    </subcellularLocation>
    <subcellularLocation>
        <location evidence="1">Membrane</location>
        <topology evidence="1">Single-pass membrane protein</topology>
    </subcellularLocation>
</comment>
<keyword evidence="12" id="KW-0732">Signal</keyword>
<dbReference type="Gene3D" id="2.60.120.200">
    <property type="match status" value="1"/>
</dbReference>
<evidence type="ECO:0000256" key="12">
    <source>
        <dbReference type="SAM" id="SignalP"/>
    </source>
</evidence>
<dbReference type="Gene3D" id="3.40.50.11660">
    <property type="entry name" value="Glycosyl transferase family 10, C-terminal domain"/>
    <property type="match status" value="1"/>
</dbReference>
<keyword evidence="6 11" id="KW-0812">Transmembrane</keyword>
<evidence type="ECO:0000256" key="1">
    <source>
        <dbReference type="ARBA" id="ARBA00004167"/>
    </source>
</evidence>
<keyword evidence="5 11" id="KW-0808">Transferase</keyword>
<evidence type="ECO:0000256" key="9">
    <source>
        <dbReference type="ARBA" id="ARBA00023136"/>
    </source>
</evidence>
<evidence type="ECO:0000256" key="7">
    <source>
        <dbReference type="ARBA" id="ARBA00022968"/>
    </source>
</evidence>
<dbReference type="EMBL" id="GL883010">
    <property type="protein sequence ID" value="EGG21786.1"/>
    <property type="molecule type" value="Genomic_DNA"/>
</dbReference>
<comment type="similarity">
    <text evidence="3 11">Belongs to the glycosyltransferase 10 family.</text>
</comment>
<feature type="chain" id="PRO_5003313357" description="Fucosyltransferase" evidence="12">
    <location>
        <begin position="29"/>
        <end position="602"/>
    </location>
</feature>
<evidence type="ECO:0000256" key="6">
    <source>
        <dbReference type="ARBA" id="ARBA00022692"/>
    </source>
</evidence>
<dbReference type="GO" id="GO:0032580">
    <property type="term" value="C:Golgi cisterna membrane"/>
    <property type="evidence" value="ECO:0007669"/>
    <property type="project" value="UniProtKB-SubCell"/>
</dbReference>
<keyword evidence="8" id="KW-1133">Transmembrane helix</keyword>
<evidence type="ECO:0000313" key="15">
    <source>
        <dbReference type="EMBL" id="EGG21786.1"/>
    </source>
</evidence>
<dbReference type="AlphaFoldDB" id="F4PU18"/>
<accession>F4PU18</accession>
<dbReference type="Pfam" id="PF13385">
    <property type="entry name" value="Laminin_G_3"/>
    <property type="match status" value="1"/>
</dbReference>
<evidence type="ECO:0000256" key="4">
    <source>
        <dbReference type="ARBA" id="ARBA00022676"/>
    </source>
</evidence>
<evidence type="ECO:0000259" key="13">
    <source>
        <dbReference type="Pfam" id="PF00852"/>
    </source>
</evidence>
<dbReference type="RefSeq" id="XP_004359636.1">
    <property type="nucleotide sequence ID" value="XM_004359579.1"/>
</dbReference>
<protein>
    <recommendedName>
        <fullName evidence="11">Fucosyltransferase</fullName>
        <ecNumber evidence="11">2.4.1.-</ecNumber>
    </recommendedName>
</protein>
<evidence type="ECO:0000256" key="5">
    <source>
        <dbReference type="ARBA" id="ARBA00022679"/>
    </source>
</evidence>
<dbReference type="InterPro" id="IPR013320">
    <property type="entry name" value="ConA-like_dom_sf"/>
</dbReference>
<dbReference type="Pfam" id="PF00852">
    <property type="entry name" value="Glyco_transf_10"/>
    <property type="match status" value="1"/>
</dbReference>
<reference evidence="16" key="1">
    <citation type="journal article" date="2011" name="Genome Res.">
        <title>Phylogeny-wide analysis of social amoeba genomes highlights ancient origins for complex intercellular communication.</title>
        <authorList>
            <person name="Heidel A.J."/>
            <person name="Lawal H.M."/>
            <person name="Felder M."/>
            <person name="Schilde C."/>
            <person name="Helps N.R."/>
            <person name="Tunggal B."/>
            <person name="Rivero F."/>
            <person name="John U."/>
            <person name="Schleicher M."/>
            <person name="Eichinger L."/>
            <person name="Platzer M."/>
            <person name="Noegel A.A."/>
            <person name="Schaap P."/>
            <person name="Gloeckner G."/>
        </authorList>
    </citation>
    <scope>NUCLEOTIDE SEQUENCE [LARGE SCALE GENOMIC DNA]</scope>
    <source>
        <strain evidence="16">SH3</strain>
    </source>
</reference>
<proteinExistence type="inferred from homology"/>
<name>F4PU18_CACFS</name>
<dbReference type="UniPathway" id="UPA00378"/>
<dbReference type="SUPFAM" id="SSF49899">
    <property type="entry name" value="Concanavalin A-like lectins/glucanases"/>
    <property type="match status" value="1"/>
</dbReference>
<dbReference type="KEGG" id="dfa:DFA_01672"/>
<keyword evidence="9" id="KW-0472">Membrane</keyword>
<evidence type="ECO:0000256" key="10">
    <source>
        <dbReference type="ARBA" id="ARBA00023180"/>
    </source>
</evidence>
<feature type="domain" description="Fucosyltransferase N-terminal" evidence="14">
    <location>
        <begin position="30"/>
        <end position="151"/>
    </location>
</feature>
<dbReference type="Pfam" id="PF17039">
    <property type="entry name" value="Glyco_tran_10_N"/>
    <property type="match status" value="1"/>
</dbReference>
<comment type="pathway">
    <text evidence="2">Protein modification; protein glycosylation.</text>
</comment>
<feature type="signal peptide" evidence="12">
    <location>
        <begin position="1"/>
        <end position="28"/>
    </location>
</feature>
<dbReference type="OrthoDB" id="427096at2759"/>